<dbReference type="AlphaFoldDB" id="A0A9N9CE88"/>
<reference evidence="1" key="1">
    <citation type="submission" date="2021-06" db="EMBL/GenBank/DDBJ databases">
        <authorList>
            <person name="Kallberg Y."/>
            <person name="Tangrot J."/>
            <person name="Rosling A."/>
        </authorList>
    </citation>
    <scope>NUCLEOTIDE SEQUENCE</scope>
    <source>
        <strain evidence="1">FL966</strain>
    </source>
</reference>
<protein>
    <submittedName>
        <fullName evidence="1">6138_t:CDS:1</fullName>
    </submittedName>
</protein>
<accession>A0A9N9CE88</accession>
<dbReference type="Proteomes" id="UP000789759">
    <property type="component" value="Unassembled WGS sequence"/>
</dbReference>
<gene>
    <name evidence="1" type="ORF">CPELLU_LOCUS6825</name>
</gene>
<dbReference type="EMBL" id="CAJVQA010004366">
    <property type="protein sequence ID" value="CAG8597304.1"/>
    <property type="molecule type" value="Genomic_DNA"/>
</dbReference>
<name>A0A9N9CE88_9GLOM</name>
<dbReference type="OrthoDB" id="2384302at2759"/>
<proteinExistence type="predicted"/>
<evidence type="ECO:0000313" key="2">
    <source>
        <dbReference type="Proteomes" id="UP000789759"/>
    </source>
</evidence>
<comment type="caution">
    <text evidence="1">The sequence shown here is derived from an EMBL/GenBank/DDBJ whole genome shotgun (WGS) entry which is preliminary data.</text>
</comment>
<organism evidence="1 2">
    <name type="scientific">Cetraspora pellucida</name>
    <dbReference type="NCBI Taxonomy" id="1433469"/>
    <lineage>
        <taxon>Eukaryota</taxon>
        <taxon>Fungi</taxon>
        <taxon>Fungi incertae sedis</taxon>
        <taxon>Mucoromycota</taxon>
        <taxon>Glomeromycotina</taxon>
        <taxon>Glomeromycetes</taxon>
        <taxon>Diversisporales</taxon>
        <taxon>Gigasporaceae</taxon>
        <taxon>Cetraspora</taxon>
    </lineage>
</organism>
<evidence type="ECO:0000313" key="1">
    <source>
        <dbReference type="EMBL" id="CAG8597304.1"/>
    </source>
</evidence>
<keyword evidence="2" id="KW-1185">Reference proteome</keyword>
<sequence>MLFNYGAQLYSSSRDDFTDLLDVYDSFDVRSTDDGSLLIMFKNDDVYKFIHVLLPNVSTIDIYLDEKIDVTRIFPLTTEYYFLLYDLEINGDIQVTGRVIDYNNHTINEFVSNCHYL</sequence>